<feature type="compositionally biased region" description="Polar residues" evidence="6">
    <location>
        <begin position="10"/>
        <end position="23"/>
    </location>
</feature>
<feature type="region of interest" description="Disordered" evidence="6">
    <location>
        <begin position="524"/>
        <end position="614"/>
    </location>
</feature>
<dbReference type="Pfam" id="PF18016">
    <property type="entry name" value="SAM_3"/>
    <property type="match status" value="1"/>
</dbReference>
<keyword evidence="5" id="KW-0597">Phosphoprotein</keyword>
<gene>
    <name evidence="9" type="primary">eps8a</name>
</gene>
<dbReference type="GO" id="GO:0032587">
    <property type="term" value="C:ruffle membrane"/>
    <property type="evidence" value="ECO:0007669"/>
    <property type="project" value="TreeGrafter"/>
</dbReference>
<dbReference type="Gene3D" id="1.10.150.50">
    <property type="entry name" value="Transcription Factor, Ets-1"/>
    <property type="match status" value="1"/>
</dbReference>
<feature type="region of interest" description="Disordered" evidence="6">
    <location>
        <begin position="52"/>
        <end position="72"/>
    </location>
</feature>
<feature type="region of interest" description="Disordered" evidence="6">
    <location>
        <begin position="480"/>
        <end position="505"/>
    </location>
</feature>
<dbReference type="CDD" id="cd01210">
    <property type="entry name" value="PTB_EPS8"/>
    <property type="match status" value="1"/>
</dbReference>
<evidence type="ECO:0000256" key="5">
    <source>
        <dbReference type="ARBA" id="ARBA00022553"/>
    </source>
</evidence>
<reference evidence="8" key="1">
    <citation type="journal article" date="2016" name="Nat. Commun.">
        <title>The channel catfish genome sequence provides insights into the evolution of scale formation in teleosts.</title>
        <authorList>
            <person name="Liu Z."/>
            <person name="Liu S."/>
            <person name="Yao J."/>
            <person name="Bao L."/>
            <person name="Zhang J."/>
            <person name="Li Y."/>
            <person name="Jiang C."/>
            <person name="Sun L."/>
            <person name="Wang R."/>
            <person name="Zhang Y."/>
            <person name="Zhou T."/>
            <person name="Zeng Q."/>
            <person name="Fu Q."/>
            <person name="Gao S."/>
            <person name="Li N."/>
            <person name="Koren S."/>
            <person name="Jiang Y."/>
            <person name="Zimin A."/>
            <person name="Xu P."/>
            <person name="Phillippy A.M."/>
            <person name="Geng X."/>
            <person name="Song L."/>
            <person name="Sun F."/>
            <person name="Li C."/>
            <person name="Wang X."/>
            <person name="Chen A."/>
            <person name="Jin Y."/>
            <person name="Yuan Z."/>
            <person name="Yang Y."/>
            <person name="Tan S."/>
            <person name="Peatman E."/>
            <person name="Lu J."/>
            <person name="Qin Z."/>
            <person name="Dunham R."/>
            <person name="Li Z."/>
            <person name="Sonstegard T."/>
            <person name="Feng J."/>
            <person name="Danzmann R.G."/>
            <person name="Schroeder S."/>
            <person name="Scheffler B."/>
            <person name="Duke M.V."/>
            <person name="Ballard L."/>
            <person name="Kucuktas H."/>
            <person name="Kaltenboeck L."/>
            <person name="Liu H."/>
            <person name="Armbruster J."/>
            <person name="Xie Y."/>
            <person name="Kirby M.L."/>
            <person name="Tian Y."/>
            <person name="Flanagan M.E."/>
            <person name="Mu W."/>
            <person name="Waldbieser G.C."/>
        </authorList>
    </citation>
    <scope>NUCLEOTIDE SEQUENCE [LARGE SCALE GENOMIC DNA]</scope>
    <source>
        <strain evidence="8">SDA103</strain>
    </source>
</reference>
<feature type="compositionally biased region" description="Low complexity" evidence="6">
    <location>
        <begin position="557"/>
        <end position="589"/>
    </location>
</feature>
<evidence type="ECO:0000313" key="9">
    <source>
        <dbReference type="RefSeq" id="XP_047018268.1"/>
    </source>
</evidence>
<feature type="compositionally biased region" description="Basic residues" evidence="6">
    <location>
        <begin position="52"/>
        <end position="64"/>
    </location>
</feature>
<keyword evidence="9" id="KW-0808">Transferase</keyword>
<keyword evidence="8" id="KW-1185">Reference proteome</keyword>
<dbReference type="Proteomes" id="UP000221080">
    <property type="component" value="Chromosome 19"/>
</dbReference>
<feature type="compositionally biased region" description="Basic and acidic residues" evidence="6">
    <location>
        <begin position="524"/>
        <end position="537"/>
    </location>
</feature>
<evidence type="ECO:0000256" key="4">
    <source>
        <dbReference type="ARBA" id="ARBA00022490"/>
    </source>
</evidence>
<dbReference type="InterPro" id="IPR013761">
    <property type="entry name" value="SAM/pointed_sf"/>
</dbReference>
<accession>A0A979FDG0</accession>
<name>A0A979FDG0_ICTPU</name>
<dbReference type="CDD" id="cd09540">
    <property type="entry name" value="SAM_EPS8-like"/>
    <property type="match status" value="1"/>
</dbReference>
<dbReference type="InterPro" id="IPR039801">
    <property type="entry name" value="EPS8-like"/>
</dbReference>
<dbReference type="RefSeq" id="XP_047018268.1">
    <property type="nucleotide sequence ID" value="XM_047162312.2"/>
</dbReference>
<dbReference type="GO" id="GO:1900029">
    <property type="term" value="P:positive regulation of ruffle assembly"/>
    <property type="evidence" value="ECO:0007669"/>
    <property type="project" value="TreeGrafter"/>
</dbReference>
<organism evidence="8 9">
    <name type="scientific">Ictalurus punctatus</name>
    <name type="common">Channel catfish</name>
    <name type="synonym">Silurus punctatus</name>
    <dbReference type="NCBI Taxonomy" id="7998"/>
    <lineage>
        <taxon>Eukaryota</taxon>
        <taxon>Metazoa</taxon>
        <taxon>Chordata</taxon>
        <taxon>Craniata</taxon>
        <taxon>Vertebrata</taxon>
        <taxon>Euteleostomi</taxon>
        <taxon>Actinopterygii</taxon>
        <taxon>Neopterygii</taxon>
        <taxon>Teleostei</taxon>
        <taxon>Ostariophysi</taxon>
        <taxon>Siluriformes</taxon>
        <taxon>Ictaluridae</taxon>
        <taxon>Ictalurus</taxon>
    </lineage>
</organism>
<dbReference type="InterPro" id="IPR013625">
    <property type="entry name" value="PTB"/>
</dbReference>
<dbReference type="GO" id="GO:0035023">
    <property type="term" value="P:regulation of Rho protein signal transduction"/>
    <property type="evidence" value="ECO:0007669"/>
    <property type="project" value="TreeGrafter"/>
</dbReference>
<feature type="region of interest" description="Disordered" evidence="6">
    <location>
        <begin position="631"/>
        <end position="652"/>
    </location>
</feature>
<keyword evidence="9" id="KW-0418">Kinase</keyword>
<dbReference type="GO" id="GO:0031982">
    <property type="term" value="C:vesicle"/>
    <property type="evidence" value="ECO:0007669"/>
    <property type="project" value="TreeGrafter"/>
</dbReference>
<dbReference type="InterPro" id="IPR055093">
    <property type="entry name" value="EPS8_2nd"/>
</dbReference>
<sequence>MNGYAAPTYPSGSFSNSQLNGHQSPELPALEANKSSAKAIYGTDGLYFLRSSAKHKKKEQRKSYSKNSMNNSMSDTSQYLVEHLTTFVMDRKDAMLTIDDGIRKLRLLDAKGKVWTQEMLLQTDDKAVRLIDADTKNDLEHFPLGTVQHCQAIMNSCNYDSILALVCKESGQGKPDLHLFQCDDIKANLIQADIESAINDHKGGKAKKRPEVLKMIRKSDGAIPPPPGGPAPVPPATVNQVAMNSRVAAWSNVASDHQDYDAQRPYGEQDDSPEMTAMQIDRDVQILNHILDDIEHFVTKLQKAAEAFNELSKRKKSKKSKKKGPGEGVLTLRARPPGQDEYVDCFQKFKHAFNLLAKLKTHIQNPSAVDLVHFLFNPLKMVVHTSGGVDLAKSVVVPLLTRDAIEFLHSAGTAEERHLWVMLGDGWTKCRLEWPKDHYFPPHTLRFRDGWEPPLLVSREQGLTQLAESLAHADLHRPQQQANVQEFPSADGNAEAQGRGQPRSFAKSKYDFVARNGTELTVVKDEVVEKQRTDDGPKPGIASIPPAPTPPPPPMYSLPYSAPAPLEHHGNSPSNVSRQSSSNSSDNGSITMREPKEPGVTPANRTHAGCGRKSNMEEVQDELVHRLTLGRSAQKKFQAPPRSGSLPAANISYDSTPEEVKTWLEVKGFSAVTVNSLGVLTGAQLFSLNKDELKTVCPDDGARVYSQVTVQKAALERSSGSELQEIMRRRQEKLAATTASDSGVESFDEGSSH</sequence>
<evidence type="ECO:0000256" key="2">
    <source>
        <dbReference type="ARBA" id="ARBA00006197"/>
    </source>
</evidence>
<keyword evidence="3" id="KW-0728">SH3 domain</keyword>
<evidence type="ECO:0000256" key="1">
    <source>
        <dbReference type="ARBA" id="ARBA00004496"/>
    </source>
</evidence>
<feature type="domain" description="PID" evidence="7">
    <location>
        <begin position="74"/>
        <end position="211"/>
    </location>
</feature>
<dbReference type="AlphaFoldDB" id="A0A979FDG0"/>
<dbReference type="InterPro" id="IPR006020">
    <property type="entry name" value="PTB/PI_dom"/>
</dbReference>
<dbReference type="PANTHER" id="PTHR12287:SF21">
    <property type="entry name" value="EPIDERMAL GROWTH FACTOR RECEPTOR KINASE SUBSTRATE 8"/>
    <property type="match status" value="1"/>
</dbReference>
<proteinExistence type="inferred from homology"/>
<dbReference type="SUPFAM" id="SSF50729">
    <property type="entry name" value="PH domain-like"/>
    <property type="match status" value="1"/>
</dbReference>
<dbReference type="GO" id="GO:0003779">
    <property type="term" value="F:actin binding"/>
    <property type="evidence" value="ECO:0007669"/>
    <property type="project" value="TreeGrafter"/>
</dbReference>
<reference evidence="9" key="2">
    <citation type="submission" date="2025-08" db="UniProtKB">
        <authorList>
            <consortium name="RefSeq"/>
        </authorList>
    </citation>
    <scope>IDENTIFICATION</scope>
    <source>
        <tissue evidence="9">Blood</tissue>
    </source>
</reference>
<dbReference type="GO" id="GO:0016301">
    <property type="term" value="F:kinase activity"/>
    <property type="evidence" value="ECO:0007669"/>
    <property type="project" value="UniProtKB-KW"/>
</dbReference>
<evidence type="ECO:0000313" key="8">
    <source>
        <dbReference type="Proteomes" id="UP000221080"/>
    </source>
</evidence>
<feature type="compositionally biased region" description="Pro residues" evidence="6">
    <location>
        <begin position="545"/>
        <end position="556"/>
    </location>
</feature>
<dbReference type="FunFam" id="1.10.150.50:FF:000023">
    <property type="entry name" value="Epidermal growth factor receptor kinase substrate 8"/>
    <property type="match status" value="1"/>
</dbReference>
<dbReference type="Pfam" id="PF08416">
    <property type="entry name" value="PTB"/>
    <property type="match status" value="1"/>
</dbReference>
<evidence type="ECO:0000259" key="7">
    <source>
        <dbReference type="SMART" id="SM00462"/>
    </source>
</evidence>
<dbReference type="PANTHER" id="PTHR12287">
    <property type="entry name" value="EPIDERMAL GROWTH FACTOR RECEPTOR KINASE SUBSTRATE EPS8-RELATED PROTEIN"/>
    <property type="match status" value="1"/>
</dbReference>
<dbReference type="InterPro" id="IPR011993">
    <property type="entry name" value="PH-like_dom_sf"/>
</dbReference>
<feature type="region of interest" description="Disordered" evidence="6">
    <location>
        <begin position="732"/>
        <end position="753"/>
    </location>
</feature>
<dbReference type="Pfam" id="PF22975">
    <property type="entry name" value="EPS8_2nd"/>
    <property type="match status" value="1"/>
</dbReference>
<dbReference type="FunFam" id="2.30.29.30:FF:000261">
    <property type="entry name" value="Epidermal growth factor receptor kinase substrate 8-like protein 1"/>
    <property type="match status" value="1"/>
</dbReference>
<dbReference type="SMART" id="SM00462">
    <property type="entry name" value="PTB"/>
    <property type="match status" value="1"/>
</dbReference>
<feature type="region of interest" description="Disordered" evidence="6">
    <location>
        <begin position="310"/>
        <end position="333"/>
    </location>
</feature>
<feature type="region of interest" description="Disordered" evidence="6">
    <location>
        <begin position="1"/>
        <end position="26"/>
    </location>
</feature>
<comment type="similarity">
    <text evidence="2">Belongs to the EPS8 family.</text>
</comment>
<dbReference type="GeneID" id="108279667"/>
<dbReference type="CTD" id="393212"/>
<keyword evidence="4" id="KW-0963">Cytoplasm</keyword>
<dbReference type="GO" id="GO:0007266">
    <property type="term" value="P:Rho protein signal transduction"/>
    <property type="evidence" value="ECO:0007669"/>
    <property type="project" value="TreeGrafter"/>
</dbReference>
<evidence type="ECO:0000256" key="6">
    <source>
        <dbReference type="SAM" id="MobiDB-lite"/>
    </source>
</evidence>
<dbReference type="GO" id="GO:0005737">
    <property type="term" value="C:cytoplasm"/>
    <property type="evidence" value="ECO:0007669"/>
    <property type="project" value="UniProtKB-SubCell"/>
</dbReference>
<dbReference type="SUPFAM" id="SSF47769">
    <property type="entry name" value="SAM/Pointed domain"/>
    <property type="match status" value="1"/>
</dbReference>
<comment type="subcellular location">
    <subcellularLocation>
        <location evidence="1">Cytoplasm</location>
    </subcellularLocation>
</comment>
<protein>
    <submittedName>
        <fullName evidence="9">Epidermal growth factor receptor kinase substrate 8a isoform X10</fullName>
    </submittedName>
</protein>
<evidence type="ECO:0000256" key="3">
    <source>
        <dbReference type="ARBA" id="ARBA00022443"/>
    </source>
</evidence>
<keyword evidence="9" id="KW-0675">Receptor</keyword>
<dbReference type="Gene3D" id="2.30.29.30">
    <property type="entry name" value="Pleckstrin-homology domain (PH domain)/Phosphotyrosine-binding domain (PTB)"/>
    <property type="match status" value="1"/>
</dbReference>
<dbReference type="InterPro" id="IPR041418">
    <property type="entry name" value="SAM_3"/>
</dbReference>
<feature type="compositionally biased region" description="Basic residues" evidence="6">
    <location>
        <begin position="313"/>
        <end position="323"/>
    </location>
</feature>
<dbReference type="InterPro" id="IPR033928">
    <property type="entry name" value="EPS8_PTB"/>
</dbReference>